<dbReference type="PANTHER" id="PTHR12526">
    <property type="entry name" value="GLYCOSYLTRANSFERASE"/>
    <property type="match status" value="1"/>
</dbReference>
<proteinExistence type="predicted"/>
<protein>
    <recommendedName>
        <fullName evidence="1">Glycosyltransferase subfamily 4-like N-terminal domain-containing protein</fullName>
    </recommendedName>
</protein>
<evidence type="ECO:0000259" key="1">
    <source>
        <dbReference type="Pfam" id="PF13439"/>
    </source>
</evidence>
<dbReference type="EMBL" id="BLXZ01000005">
    <property type="protein sequence ID" value="GFO69221.1"/>
    <property type="molecule type" value="Genomic_DNA"/>
</dbReference>
<organism evidence="2 3">
    <name type="scientific">Geomonas limicola</name>
    <dbReference type="NCBI Taxonomy" id="2740186"/>
    <lineage>
        <taxon>Bacteria</taxon>
        <taxon>Pseudomonadati</taxon>
        <taxon>Thermodesulfobacteriota</taxon>
        <taxon>Desulfuromonadia</taxon>
        <taxon>Geobacterales</taxon>
        <taxon>Geobacteraceae</taxon>
        <taxon>Geomonas</taxon>
    </lineage>
</organism>
<dbReference type="AlphaFoldDB" id="A0A6V8N9K7"/>
<dbReference type="GO" id="GO:0016757">
    <property type="term" value="F:glycosyltransferase activity"/>
    <property type="evidence" value="ECO:0007669"/>
    <property type="project" value="UniProtKB-ARBA"/>
</dbReference>
<accession>A0A6V8N9K7</accession>
<dbReference type="Gene3D" id="3.40.50.2000">
    <property type="entry name" value="Glycogen Phosphorylase B"/>
    <property type="match status" value="2"/>
</dbReference>
<dbReference type="Pfam" id="PF13692">
    <property type="entry name" value="Glyco_trans_1_4"/>
    <property type="match status" value="1"/>
</dbReference>
<comment type="caution">
    <text evidence="2">The sequence shown here is derived from an EMBL/GenBank/DDBJ whole genome shotgun (WGS) entry which is preliminary data.</text>
</comment>
<dbReference type="Pfam" id="PF13439">
    <property type="entry name" value="Glyco_transf_4"/>
    <property type="match status" value="1"/>
</dbReference>
<sequence length="358" mass="40264">MQLHCVSLEAVEPSSCELDIKCELHHVRLQRPKLLKSFANLWRRLMPYASERKAINQLIDLVTPDVVWLEFGFLGHLIPMIRRKEIPVVMSTHNVESYLYQMEWLKSFSAFQRIVRLPFLALNRFHERYFFRLADKVVAISEKDCMYYRHFIPEGRLSVVPNFRINDFGAVPKLEAPSPYLCIVGSLGAFQNYQGVVYFVQSVWPRLKLRYPELLLYIVGAPPRQDTPQATALRDLATGSPGVIMTGEVDSTIPYVKGAIASVVPIFDGSGTRTKVVESVACGVPVVSTTIGAEGLPFENGQSILIANSVQSFVDSLVALIENPELGESIAARAYKLYEKDLGYEANKARLELLLGVR</sequence>
<reference evidence="3" key="1">
    <citation type="submission" date="2020-06" db="EMBL/GenBank/DDBJ databases">
        <title>Draft genomic sequecing of Geomonas sp. Red745.</title>
        <authorList>
            <person name="Itoh H."/>
            <person name="Xu Z.X."/>
            <person name="Ushijima N."/>
            <person name="Masuda Y."/>
            <person name="Shiratori Y."/>
            <person name="Senoo K."/>
        </authorList>
    </citation>
    <scope>NUCLEOTIDE SEQUENCE [LARGE SCALE GENOMIC DNA]</scope>
    <source>
        <strain evidence="3">Red745</strain>
    </source>
</reference>
<dbReference type="CDD" id="cd03801">
    <property type="entry name" value="GT4_PimA-like"/>
    <property type="match status" value="1"/>
</dbReference>
<evidence type="ECO:0000313" key="3">
    <source>
        <dbReference type="Proteomes" id="UP000587586"/>
    </source>
</evidence>
<dbReference type="SUPFAM" id="SSF53756">
    <property type="entry name" value="UDP-Glycosyltransferase/glycogen phosphorylase"/>
    <property type="match status" value="1"/>
</dbReference>
<gene>
    <name evidence="2" type="ORF">GMLC_28000</name>
</gene>
<name>A0A6V8N9K7_9BACT</name>
<dbReference type="InterPro" id="IPR028098">
    <property type="entry name" value="Glyco_trans_4-like_N"/>
</dbReference>
<evidence type="ECO:0000313" key="2">
    <source>
        <dbReference type="EMBL" id="GFO69221.1"/>
    </source>
</evidence>
<feature type="domain" description="Glycosyltransferase subfamily 4-like N-terminal" evidence="1">
    <location>
        <begin position="43"/>
        <end position="162"/>
    </location>
</feature>
<dbReference type="Proteomes" id="UP000587586">
    <property type="component" value="Unassembled WGS sequence"/>
</dbReference>
<keyword evidence="3" id="KW-1185">Reference proteome</keyword>